<reference evidence="2" key="1">
    <citation type="submission" date="2025-08" db="UniProtKB">
        <authorList>
            <consortium name="RefSeq"/>
        </authorList>
    </citation>
    <scope>IDENTIFICATION</scope>
</reference>
<name>A0A7E5W7H4_TRINI</name>
<dbReference type="KEGG" id="tnl:113500130"/>
<proteinExistence type="predicted"/>
<dbReference type="OrthoDB" id="284357at2759"/>
<sequence>MDTAIVQQFLSFFQDYINLCQSDNWPDNDTTVTELRNAFLISQHVEKCLDKLQKRNIISEFLSVLNSYDETSNSLLKNCLTDPPKYILKKIINSNTKIDQMDAGFKLFLEIFSEEKLENCLTELMLEVASKETLLKNVSRNIPKDKLLEFKCKVMLSELNACPTAIPNLFHDCKQETIELFVLCLISKDPKYIHAVKSLADCFLNIVVSKEAVHQKFWRLLFKVDDRYLIEMCMENPDIFMYIVEALADCGKLVREGMSSESFYINLNQYELCSVVQRLCKHDALKSQFFNLVKDYDSDIMFWENMLLS</sequence>
<organism evidence="1 2">
    <name type="scientific">Trichoplusia ni</name>
    <name type="common">Cabbage looper</name>
    <dbReference type="NCBI Taxonomy" id="7111"/>
    <lineage>
        <taxon>Eukaryota</taxon>
        <taxon>Metazoa</taxon>
        <taxon>Ecdysozoa</taxon>
        <taxon>Arthropoda</taxon>
        <taxon>Hexapoda</taxon>
        <taxon>Insecta</taxon>
        <taxon>Pterygota</taxon>
        <taxon>Neoptera</taxon>
        <taxon>Endopterygota</taxon>
        <taxon>Lepidoptera</taxon>
        <taxon>Glossata</taxon>
        <taxon>Ditrysia</taxon>
        <taxon>Noctuoidea</taxon>
        <taxon>Noctuidae</taxon>
        <taxon>Plusiinae</taxon>
        <taxon>Trichoplusia</taxon>
    </lineage>
</organism>
<dbReference type="InParanoid" id="A0A7E5W7H4"/>
<dbReference type="GeneID" id="113500130"/>
<dbReference type="Proteomes" id="UP000322000">
    <property type="component" value="Chromosome 13"/>
</dbReference>
<protein>
    <submittedName>
        <fullName evidence="2">Uncharacterized protein LOC113500130 isoform X1</fullName>
    </submittedName>
</protein>
<keyword evidence="1" id="KW-1185">Reference proteome</keyword>
<accession>A0A7E5W7H4</accession>
<dbReference type="CTD" id="51569"/>
<gene>
    <name evidence="2" type="primary">LOC113500130</name>
</gene>
<dbReference type="AlphaFoldDB" id="A0A7E5W7H4"/>
<dbReference type="RefSeq" id="XP_026736613.1">
    <property type="nucleotide sequence ID" value="XM_026880812.1"/>
</dbReference>
<evidence type="ECO:0000313" key="2">
    <source>
        <dbReference type="RefSeq" id="XP_026736613.1"/>
    </source>
</evidence>
<evidence type="ECO:0000313" key="1">
    <source>
        <dbReference type="Proteomes" id="UP000322000"/>
    </source>
</evidence>